<evidence type="ECO:0000313" key="7">
    <source>
        <dbReference type="EMBL" id="ORZ08433.1"/>
    </source>
</evidence>
<comment type="subcellular location">
    <subcellularLocation>
        <location evidence="1">Nucleus</location>
    </subcellularLocation>
</comment>
<evidence type="ECO:0000256" key="5">
    <source>
        <dbReference type="SAM" id="MobiDB-lite"/>
    </source>
</evidence>
<evidence type="ECO:0000313" key="8">
    <source>
        <dbReference type="Proteomes" id="UP000193560"/>
    </source>
</evidence>
<dbReference type="EMBL" id="MCGE01000031">
    <property type="protein sequence ID" value="ORZ08433.1"/>
    <property type="molecule type" value="Genomic_DNA"/>
</dbReference>
<feature type="compositionally biased region" description="Basic residues" evidence="5">
    <location>
        <begin position="91"/>
        <end position="101"/>
    </location>
</feature>
<dbReference type="PROSITE" id="PS50118">
    <property type="entry name" value="HMG_BOX_2"/>
    <property type="match status" value="1"/>
</dbReference>
<sequence>MTNHDLDASIIKKYDQLKKRVHEIEQDNSDIHSKLVRAQRHVKRLRMERLILLEQLDQYYSSHKDHMETSDSDDSDEGTSLGSLLSDARSKHAHKRKRVRHGDKSGNTKNASGKSQETPTMPRKKKDPNAPKGPGNVFFLYCRMERGNFKDELPTENLGEVTRLLGQKWKAMTDDEKKVKS</sequence>
<dbReference type="PANTHER" id="PTHR48112:SF22">
    <property type="entry name" value="MITOCHONDRIAL TRANSCRIPTION FACTOR A, ISOFORM B"/>
    <property type="match status" value="1"/>
</dbReference>
<dbReference type="InterPro" id="IPR036910">
    <property type="entry name" value="HMG_box_dom_sf"/>
</dbReference>
<proteinExistence type="predicted"/>
<dbReference type="GO" id="GO:0003677">
    <property type="term" value="F:DNA binding"/>
    <property type="evidence" value="ECO:0007669"/>
    <property type="project" value="UniProtKB-UniRule"/>
</dbReference>
<protein>
    <recommendedName>
        <fullName evidence="6">HMG box domain-containing protein</fullName>
    </recommendedName>
</protein>
<dbReference type="GO" id="GO:0005634">
    <property type="term" value="C:nucleus"/>
    <property type="evidence" value="ECO:0007669"/>
    <property type="project" value="UniProtKB-SubCell"/>
</dbReference>
<keyword evidence="8" id="KW-1185">Reference proteome</keyword>
<accession>A0A1X2I3D6</accession>
<dbReference type="SUPFAM" id="SSF47095">
    <property type="entry name" value="HMG-box"/>
    <property type="match status" value="1"/>
</dbReference>
<gene>
    <name evidence="7" type="ORF">BCR42DRAFT_145319</name>
</gene>
<comment type="caution">
    <text evidence="7">The sequence shown here is derived from an EMBL/GenBank/DDBJ whole genome shotgun (WGS) entry which is preliminary data.</text>
</comment>
<feature type="compositionally biased region" description="Polar residues" evidence="5">
    <location>
        <begin position="105"/>
        <end position="119"/>
    </location>
</feature>
<dbReference type="Proteomes" id="UP000193560">
    <property type="component" value="Unassembled WGS sequence"/>
</dbReference>
<dbReference type="InterPro" id="IPR056513">
    <property type="entry name" value="INO80F"/>
</dbReference>
<keyword evidence="2 4" id="KW-0238">DNA-binding</keyword>
<dbReference type="AlphaFoldDB" id="A0A1X2I3D6"/>
<keyword evidence="3 4" id="KW-0539">Nucleus</keyword>
<feature type="compositionally biased region" description="Low complexity" evidence="5">
    <location>
        <begin position="78"/>
        <end position="87"/>
    </location>
</feature>
<dbReference type="Pfam" id="PF24245">
    <property type="entry name" value="INO80F"/>
    <property type="match status" value="1"/>
</dbReference>
<evidence type="ECO:0000256" key="1">
    <source>
        <dbReference type="ARBA" id="ARBA00004123"/>
    </source>
</evidence>
<feature type="domain" description="HMG box" evidence="6">
    <location>
        <begin position="131"/>
        <end position="181"/>
    </location>
</feature>
<evidence type="ECO:0000256" key="3">
    <source>
        <dbReference type="ARBA" id="ARBA00023242"/>
    </source>
</evidence>
<feature type="DNA-binding region" description="HMG box" evidence="4">
    <location>
        <begin position="131"/>
        <end position="181"/>
    </location>
</feature>
<evidence type="ECO:0000259" key="6">
    <source>
        <dbReference type="PROSITE" id="PS50118"/>
    </source>
</evidence>
<dbReference type="InterPro" id="IPR009071">
    <property type="entry name" value="HMG_box_dom"/>
</dbReference>
<dbReference type="InterPro" id="IPR050342">
    <property type="entry name" value="HMGB"/>
</dbReference>
<evidence type="ECO:0000256" key="4">
    <source>
        <dbReference type="PROSITE-ProRule" id="PRU00267"/>
    </source>
</evidence>
<dbReference type="PANTHER" id="PTHR48112">
    <property type="entry name" value="HIGH MOBILITY GROUP PROTEIN DSP1"/>
    <property type="match status" value="1"/>
</dbReference>
<dbReference type="STRING" id="90262.A0A1X2I3D6"/>
<dbReference type="Gene3D" id="1.10.30.10">
    <property type="entry name" value="High mobility group box domain"/>
    <property type="match status" value="1"/>
</dbReference>
<feature type="region of interest" description="Disordered" evidence="5">
    <location>
        <begin position="63"/>
        <end position="135"/>
    </location>
</feature>
<dbReference type="Pfam" id="PF00505">
    <property type="entry name" value="HMG_box"/>
    <property type="match status" value="1"/>
</dbReference>
<reference evidence="7 8" key="1">
    <citation type="submission" date="2016-07" db="EMBL/GenBank/DDBJ databases">
        <title>Pervasive Adenine N6-methylation of Active Genes in Fungi.</title>
        <authorList>
            <consortium name="DOE Joint Genome Institute"/>
            <person name="Mondo S.J."/>
            <person name="Dannebaum R.O."/>
            <person name="Kuo R.C."/>
            <person name="Labutti K."/>
            <person name="Haridas S."/>
            <person name="Kuo A."/>
            <person name="Salamov A."/>
            <person name="Ahrendt S.R."/>
            <person name="Lipzen A."/>
            <person name="Sullivan W."/>
            <person name="Andreopoulos W.B."/>
            <person name="Clum A."/>
            <person name="Lindquist E."/>
            <person name="Daum C."/>
            <person name="Ramamoorthy G.K."/>
            <person name="Gryganskyi A."/>
            <person name="Culley D."/>
            <person name="Magnuson J.K."/>
            <person name="James T.Y."/>
            <person name="O'Malley M.A."/>
            <person name="Stajich J.E."/>
            <person name="Spatafora J.W."/>
            <person name="Visel A."/>
            <person name="Grigoriev I.V."/>
        </authorList>
    </citation>
    <scope>NUCLEOTIDE SEQUENCE [LARGE SCALE GENOMIC DNA]</scope>
    <source>
        <strain evidence="7 8">NRRL 1336</strain>
    </source>
</reference>
<dbReference type="OrthoDB" id="1919336at2759"/>
<organism evidence="7 8">
    <name type="scientific">Absidia repens</name>
    <dbReference type="NCBI Taxonomy" id="90262"/>
    <lineage>
        <taxon>Eukaryota</taxon>
        <taxon>Fungi</taxon>
        <taxon>Fungi incertae sedis</taxon>
        <taxon>Mucoromycota</taxon>
        <taxon>Mucoromycotina</taxon>
        <taxon>Mucoromycetes</taxon>
        <taxon>Mucorales</taxon>
        <taxon>Cunninghamellaceae</taxon>
        <taxon>Absidia</taxon>
    </lineage>
</organism>
<name>A0A1X2I3D6_9FUNG</name>
<evidence type="ECO:0000256" key="2">
    <source>
        <dbReference type="ARBA" id="ARBA00023125"/>
    </source>
</evidence>